<reference evidence="2" key="1">
    <citation type="submission" date="2018-04" db="EMBL/GenBank/DDBJ databases">
        <title>Whole genome sequencing of Hypsizygus marmoreus.</title>
        <authorList>
            <person name="Choi I.-G."/>
            <person name="Min B."/>
            <person name="Kim J.-G."/>
            <person name="Kim S."/>
            <person name="Oh Y.-L."/>
            <person name="Kong W.-S."/>
            <person name="Park H."/>
            <person name="Jeong J."/>
            <person name="Song E.-S."/>
        </authorList>
    </citation>
    <scope>NUCLEOTIDE SEQUENCE [LARGE SCALE GENOMIC DNA]</scope>
    <source>
        <strain evidence="2">51987-8</strain>
    </source>
</reference>
<dbReference type="EMBL" id="LUEZ02000013">
    <property type="protein sequence ID" value="RDB27845.1"/>
    <property type="molecule type" value="Genomic_DNA"/>
</dbReference>
<gene>
    <name evidence="2" type="ORF">Hypma_002132</name>
</gene>
<feature type="chain" id="PRO_5016661761" evidence="1">
    <location>
        <begin position="22"/>
        <end position="253"/>
    </location>
</feature>
<keyword evidence="3" id="KW-1185">Reference proteome</keyword>
<dbReference type="Proteomes" id="UP000076154">
    <property type="component" value="Unassembled WGS sequence"/>
</dbReference>
<keyword evidence="1" id="KW-0732">Signal</keyword>
<proteinExistence type="predicted"/>
<dbReference type="AlphaFoldDB" id="A0A369K5A7"/>
<accession>A0A369K5A7</accession>
<dbReference type="STRING" id="39966.A0A369K5A7"/>
<name>A0A369K5A7_HYPMA</name>
<feature type="signal peptide" evidence="1">
    <location>
        <begin position="1"/>
        <end position="21"/>
    </location>
</feature>
<sequence>MRTFPFLATVLLAVFTVITLAADIDATYASDSDYTPAEIQRNAQRKALGMPPIPPRALKKAKAAKKRAQKVQGVQVPLVTAKTSTGHITIHVDSVDGPRLGYLSNHKLVPYITNATEYRYTTTGDVTEIHVVDGNDSKMRMCVSTGLYGKSLGLGLKNFHLPRHTKASTAAGDVPFHDLRSASYLETSIFDIDPVSGEIEIEWVNPDGSRPPVQIALREERIYYTGDLSSFKEYLHGDNVFPVVFKWVHSEPQ</sequence>
<dbReference type="OrthoDB" id="4584900at2759"/>
<evidence type="ECO:0000313" key="2">
    <source>
        <dbReference type="EMBL" id="RDB27845.1"/>
    </source>
</evidence>
<dbReference type="InParanoid" id="A0A369K5A7"/>
<organism evidence="2 3">
    <name type="scientific">Hypsizygus marmoreus</name>
    <name type="common">White beech mushroom</name>
    <name type="synonym">Agaricus marmoreus</name>
    <dbReference type="NCBI Taxonomy" id="39966"/>
    <lineage>
        <taxon>Eukaryota</taxon>
        <taxon>Fungi</taxon>
        <taxon>Dikarya</taxon>
        <taxon>Basidiomycota</taxon>
        <taxon>Agaricomycotina</taxon>
        <taxon>Agaricomycetes</taxon>
        <taxon>Agaricomycetidae</taxon>
        <taxon>Agaricales</taxon>
        <taxon>Tricholomatineae</taxon>
        <taxon>Lyophyllaceae</taxon>
        <taxon>Hypsizygus</taxon>
    </lineage>
</organism>
<protein>
    <submittedName>
        <fullName evidence="2">Uncharacterized protein</fullName>
    </submittedName>
</protein>
<evidence type="ECO:0000256" key="1">
    <source>
        <dbReference type="SAM" id="SignalP"/>
    </source>
</evidence>
<evidence type="ECO:0000313" key="3">
    <source>
        <dbReference type="Proteomes" id="UP000076154"/>
    </source>
</evidence>
<comment type="caution">
    <text evidence="2">The sequence shown here is derived from an EMBL/GenBank/DDBJ whole genome shotgun (WGS) entry which is preliminary data.</text>
</comment>